<keyword evidence="5" id="KW-0963">Cytoplasm</keyword>
<evidence type="ECO:0000313" key="10">
    <source>
        <dbReference type="Proteomes" id="UP000324632"/>
    </source>
</evidence>
<evidence type="ECO:0000256" key="2">
    <source>
        <dbReference type="ARBA" id="ARBA00004642"/>
    </source>
</evidence>
<name>A0A5A9NL97_9TELE</name>
<dbReference type="CDD" id="cd21089">
    <property type="entry name" value="Trm112-like"/>
    <property type="match status" value="1"/>
</dbReference>
<dbReference type="Gene3D" id="2.20.25.10">
    <property type="match status" value="1"/>
</dbReference>
<organism evidence="9 10">
    <name type="scientific">Triplophysa tibetana</name>
    <dbReference type="NCBI Taxonomy" id="1572043"/>
    <lineage>
        <taxon>Eukaryota</taxon>
        <taxon>Metazoa</taxon>
        <taxon>Chordata</taxon>
        <taxon>Craniata</taxon>
        <taxon>Vertebrata</taxon>
        <taxon>Euteleostomi</taxon>
        <taxon>Actinopterygii</taxon>
        <taxon>Neopterygii</taxon>
        <taxon>Teleostei</taxon>
        <taxon>Ostariophysi</taxon>
        <taxon>Cypriniformes</taxon>
        <taxon>Nemacheilidae</taxon>
        <taxon>Triplophysa</taxon>
    </lineage>
</organism>
<dbReference type="InterPro" id="IPR039127">
    <property type="entry name" value="Trm112"/>
</dbReference>
<dbReference type="Pfam" id="PF03966">
    <property type="entry name" value="Trm112p"/>
    <property type="match status" value="1"/>
</dbReference>
<keyword evidence="8" id="KW-0732">Signal</keyword>
<evidence type="ECO:0000256" key="5">
    <source>
        <dbReference type="ARBA" id="ARBA00022490"/>
    </source>
</evidence>
<comment type="similarity">
    <text evidence="3">Belongs to the TRM112 family.</text>
</comment>
<keyword evidence="9" id="KW-0489">Methyltransferase</keyword>
<gene>
    <name evidence="9" type="ORF">E1301_Tti019875</name>
</gene>
<keyword evidence="9" id="KW-0808">Transferase</keyword>
<keyword evidence="10" id="KW-1185">Reference proteome</keyword>
<comment type="subcellular location">
    <subcellularLocation>
        <location evidence="1">Cytoplasm</location>
        <location evidence="1">Perinuclear region</location>
    </subcellularLocation>
    <subcellularLocation>
        <location evidence="2">Nucleus</location>
        <location evidence="2">Nucleoplasm</location>
    </subcellularLocation>
</comment>
<reference evidence="9 10" key="1">
    <citation type="journal article" date="2019" name="Mol. Ecol. Resour.">
        <title>Chromosome-level genome assembly of Triplophysa tibetana, a fish adapted to the harsh high-altitude environment of the Tibetan Plateau.</title>
        <authorList>
            <person name="Yang X."/>
            <person name="Liu H."/>
            <person name="Ma Z."/>
            <person name="Zou Y."/>
            <person name="Zou M."/>
            <person name="Mao Y."/>
            <person name="Li X."/>
            <person name="Wang H."/>
            <person name="Chen T."/>
            <person name="Wang W."/>
            <person name="Yang R."/>
        </authorList>
    </citation>
    <scope>NUCLEOTIDE SEQUENCE [LARGE SCALE GENOMIC DNA]</scope>
    <source>
        <strain evidence="9">TTIB1903HZAU</strain>
        <tissue evidence="9">Muscle</tissue>
    </source>
</reference>
<dbReference type="InterPro" id="IPR005651">
    <property type="entry name" value="Trm112-like"/>
</dbReference>
<dbReference type="SUPFAM" id="SSF158997">
    <property type="entry name" value="Trm112p-like"/>
    <property type="match status" value="1"/>
</dbReference>
<dbReference type="GO" id="GO:0070476">
    <property type="term" value="P:rRNA (guanine-N7)-methylation"/>
    <property type="evidence" value="ECO:0007669"/>
    <property type="project" value="TreeGrafter"/>
</dbReference>
<dbReference type="GO" id="GO:0005654">
    <property type="term" value="C:nucleoplasm"/>
    <property type="evidence" value="ECO:0007669"/>
    <property type="project" value="UniProtKB-SubCell"/>
</dbReference>
<evidence type="ECO:0000256" key="8">
    <source>
        <dbReference type="SAM" id="SignalP"/>
    </source>
</evidence>
<dbReference type="GO" id="GO:0030488">
    <property type="term" value="P:tRNA methylation"/>
    <property type="evidence" value="ECO:0007669"/>
    <property type="project" value="TreeGrafter"/>
</dbReference>
<feature type="signal peptide" evidence="8">
    <location>
        <begin position="1"/>
        <end position="15"/>
    </location>
</feature>
<evidence type="ECO:0000256" key="3">
    <source>
        <dbReference type="ARBA" id="ARBA00007980"/>
    </source>
</evidence>
<protein>
    <recommendedName>
        <fullName evidence="4">Multifunctional methyltransferase subunit TRM112-like protein</fullName>
    </recommendedName>
    <alternativeName>
        <fullName evidence="7">tRNA methyltransferase 112 homolog</fullName>
    </alternativeName>
</protein>
<dbReference type="EMBL" id="SOYY01000017">
    <property type="protein sequence ID" value="KAA0709701.1"/>
    <property type="molecule type" value="Genomic_DNA"/>
</dbReference>
<dbReference type="PANTHER" id="PTHR12773">
    <property type="entry name" value="UPF0315 PROTEIN-RELATED"/>
    <property type="match status" value="1"/>
</dbReference>
<accession>A0A5A9NL97</accession>
<proteinExistence type="inferred from homology"/>
<keyword evidence="6" id="KW-0539">Nucleus</keyword>
<evidence type="ECO:0000256" key="6">
    <source>
        <dbReference type="ARBA" id="ARBA00023242"/>
    </source>
</evidence>
<dbReference type="OrthoDB" id="2187549at2759"/>
<evidence type="ECO:0000256" key="1">
    <source>
        <dbReference type="ARBA" id="ARBA00004556"/>
    </source>
</evidence>
<dbReference type="GO" id="GO:0008168">
    <property type="term" value="F:methyltransferase activity"/>
    <property type="evidence" value="ECO:0007669"/>
    <property type="project" value="UniProtKB-KW"/>
</dbReference>
<comment type="caution">
    <text evidence="9">The sequence shown here is derived from an EMBL/GenBank/DDBJ whole genome shotgun (WGS) entry which is preliminary data.</text>
</comment>
<evidence type="ECO:0000256" key="7">
    <source>
        <dbReference type="ARBA" id="ARBA00030516"/>
    </source>
</evidence>
<evidence type="ECO:0000313" key="9">
    <source>
        <dbReference type="EMBL" id="KAA0709701.1"/>
    </source>
</evidence>
<dbReference type="GO" id="GO:0048471">
    <property type="term" value="C:perinuclear region of cytoplasm"/>
    <property type="evidence" value="ECO:0007669"/>
    <property type="project" value="UniProtKB-SubCell"/>
</dbReference>
<evidence type="ECO:0000256" key="4">
    <source>
        <dbReference type="ARBA" id="ARBA00019989"/>
    </source>
</evidence>
<dbReference type="Proteomes" id="UP000324632">
    <property type="component" value="Chromosome 17"/>
</dbReference>
<dbReference type="FunFam" id="2.20.25.10:FF:000015">
    <property type="entry name" value="Multifunctional methyltransferase subunit TRM112-like protein"/>
    <property type="match status" value="1"/>
</dbReference>
<dbReference type="AlphaFoldDB" id="A0A5A9NL97"/>
<sequence>MWLLCFCNPILVIRCRNILLHTVEMKLLTHNMLTSHVKGVTKGYPLNIKATEVKVNEVDFNAQFVTRMIPKLEWGPLIQAAEVLGHSQDLPSTLIPNYENDEDFLRKVHRILLEVEVIEGSLQCPESGREFPISKGVPNMLLNEDE</sequence>
<dbReference type="PANTHER" id="PTHR12773:SF0">
    <property type="entry name" value="MULTIFUNCTIONAL METHYLTRANSFERASE SUBUNIT TRM112-LIKE PROTEIN"/>
    <property type="match status" value="1"/>
</dbReference>
<feature type="chain" id="PRO_5022944248" description="Multifunctional methyltransferase subunit TRM112-like protein" evidence="8">
    <location>
        <begin position="16"/>
        <end position="146"/>
    </location>
</feature>
<dbReference type="GO" id="GO:0046982">
    <property type="term" value="F:protein heterodimerization activity"/>
    <property type="evidence" value="ECO:0007669"/>
    <property type="project" value="InterPro"/>
</dbReference>